<evidence type="ECO:0000256" key="1">
    <source>
        <dbReference type="SAM" id="MobiDB-lite"/>
    </source>
</evidence>
<dbReference type="CDD" id="cd00882">
    <property type="entry name" value="Ras_like_GTPase"/>
    <property type="match status" value="1"/>
</dbReference>
<proteinExistence type="predicted"/>
<accession>A0AAD5YK03</accession>
<sequence length="319" mass="35425">MGRLSRRTTGSTRSGVSRIRRPAITSPTPKAQPSAKGTPVVIAIMGLTGAGKSNFIKAVTGHDPGTSDSLTSSSQGVIEIPYLDPFRKLNFLFIDTPGFDPTNNDDFKVLQQIARWLREKYRGGLKLSGILYLHRITDNRMPRSSVENLNLFEDICGSEAFSIVGLVTTHWDEANRFDSLEECNKREAELSNSFWKLLIERGSKMHRFDNTSLAAWNIINSLSFEKKPLQIQKQMVDEDMPLEATTAGRRVLSWIWVLVSALKAWLNRARAALASRRSSETSMLNDNASSMASPTSVGTGLEQLSPMAPDFLPTRPQPL</sequence>
<feature type="region of interest" description="Disordered" evidence="1">
    <location>
        <begin position="1"/>
        <end position="36"/>
    </location>
</feature>
<gene>
    <name evidence="3" type="ORF">NP233_g12896</name>
</gene>
<feature type="compositionally biased region" description="Low complexity" evidence="1">
    <location>
        <begin position="7"/>
        <end position="17"/>
    </location>
</feature>
<dbReference type="Proteomes" id="UP001213000">
    <property type="component" value="Unassembled WGS sequence"/>
</dbReference>
<evidence type="ECO:0000313" key="4">
    <source>
        <dbReference type="Proteomes" id="UP001213000"/>
    </source>
</evidence>
<name>A0AAD5YK03_9AGAR</name>
<protein>
    <recommendedName>
        <fullName evidence="2">G domain-containing protein</fullName>
    </recommendedName>
</protein>
<feature type="domain" description="G" evidence="2">
    <location>
        <begin position="42"/>
        <end position="111"/>
    </location>
</feature>
<dbReference type="EMBL" id="JANIEX010002060">
    <property type="protein sequence ID" value="KAJ3552382.1"/>
    <property type="molecule type" value="Genomic_DNA"/>
</dbReference>
<evidence type="ECO:0000259" key="2">
    <source>
        <dbReference type="Pfam" id="PF01926"/>
    </source>
</evidence>
<dbReference type="InterPro" id="IPR006073">
    <property type="entry name" value="GTP-bd"/>
</dbReference>
<evidence type="ECO:0000313" key="3">
    <source>
        <dbReference type="EMBL" id="KAJ3552382.1"/>
    </source>
</evidence>
<feature type="region of interest" description="Disordered" evidence="1">
    <location>
        <begin position="277"/>
        <end position="319"/>
    </location>
</feature>
<dbReference type="SUPFAM" id="SSF52540">
    <property type="entry name" value="P-loop containing nucleoside triphosphate hydrolases"/>
    <property type="match status" value="1"/>
</dbReference>
<dbReference type="Pfam" id="PF01926">
    <property type="entry name" value="MMR_HSR1"/>
    <property type="match status" value="1"/>
</dbReference>
<feature type="compositionally biased region" description="Polar residues" evidence="1">
    <location>
        <begin position="280"/>
        <end position="298"/>
    </location>
</feature>
<organism evidence="3 4">
    <name type="scientific">Leucocoprinus birnbaumii</name>
    <dbReference type="NCBI Taxonomy" id="56174"/>
    <lineage>
        <taxon>Eukaryota</taxon>
        <taxon>Fungi</taxon>
        <taxon>Dikarya</taxon>
        <taxon>Basidiomycota</taxon>
        <taxon>Agaricomycotina</taxon>
        <taxon>Agaricomycetes</taxon>
        <taxon>Agaricomycetidae</taxon>
        <taxon>Agaricales</taxon>
        <taxon>Agaricineae</taxon>
        <taxon>Agaricaceae</taxon>
        <taxon>Leucocoprinus</taxon>
    </lineage>
</organism>
<dbReference type="InterPro" id="IPR027417">
    <property type="entry name" value="P-loop_NTPase"/>
</dbReference>
<reference evidence="3" key="1">
    <citation type="submission" date="2022-07" db="EMBL/GenBank/DDBJ databases">
        <title>Genome Sequence of Leucocoprinus birnbaumii.</title>
        <authorList>
            <person name="Buettner E."/>
        </authorList>
    </citation>
    <scope>NUCLEOTIDE SEQUENCE</scope>
    <source>
        <strain evidence="3">VT141</strain>
    </source>
</reference>
<comment type="caution">
    <text evidence="3">The sequence shown here is derived from an EMBL/GenBank/DDBJ whole genome shotgun (WGS) entry which is preliminary data.</text>
</comment>
<keyword evidence="4" id="KW-1185">Reference proteome</keyword>
<dbReference type="Gene3D" id="3.40.50.300">
    <property type="entry name" value="P-loop containing nucleotide triphosphate hydrolases"/>
    <property type="match status" value="1"/>
</dbReference>
<dbReference type="AlphaFoldDB" id="A0AAD5YK03"/>
<dbReference type="GO" id="GO:0005525">
    <property type="term" value="F:GTP binding"/>
    <property type="evidence" value="ECO:0007669"/>
    <property type="project" value="InterPro"/>
</dbReference>